<keyword evidence="1" id="KW-0808">Transferase</keyword>
<accession>A0A521D562</accession>
<dbReference type="GO" id="GO:0008146">
    <property type="term" value="F:sulfotransferase activity"/>
    <property type="evidence" value="ECO:0007669"/>
    <property type="project" value="InterPro"/>
</dbReference>
<dbReference type="RefSeq" id="WP_142714579.1">
    <property type="nucleotide sequence ID" value="NZ_FXTH01000008.1"/>
</dbReference>
<sequence>MGGLRRTWDELRLYSRYAFRKMGWRAYQIHQIYLPEQKLIYIPIPKNACTSIKHALHEIEFDKRFDSDLPEFSDYREHHDYYKKRSHAFTSVKALRKADAFRFALVRDPVRRLLSCYRNRVVDLKDLHASRRALERMQLPVEPDLNTFVLNLEHYRQASKSIDHHSRPQSQFLGGTLSYLDNIYTLDEMPELVKMLRAYKPDLELRRRKTGGTRVILADLSAEALDYALQFYHEDYKLLDRYVSRRELTKAFRASKA</sequence>
<dbReference type="Gene3D" id="3.40.50.300">
    <property type="entry name" value="P-loop containing nucleotide triphosphate hydrolases"/>
    <property type="match status" value="1"/>
</dbReference>
<dbReference type="EMBL" id="FXTH01000008">
    <property type="protein sequence ID" value="SMO66824.1"/>
    <property type="molecule type" value="Genomic_DNA"/>
</dbReference>
<dbReference type="InterPro" id="IPR005331">
    <property type="entry name" value="Sulfotransferase"/>
</dbReference>
<proteinExistence type="predicted"/>
<keyword evidence="2" id="KW-1185">Reference proteome</keyword>
<evidence type="ECO:0000313" key="1">
    <source>
        <dbReference type="EMBL" id="SMO66824.1"/>
    </source>
</evidence>
<dbReference type="AlphaFoldDB" id="A0A521D562"/>
<gene>
    <name evidence="1" type="ORF">SAMN06265218_108160</name>
</gene>
<organism evidence="1 2">
    <name type="scientific">Fodinibius sediminis</name>
    <dbReference type="NCBI Taxonomy" id="1214077"/>
    <lineage>
        <taxon>Bacteria</taxon>
        <taxon>Pseudomonadati</taxon>
        <taxon>Balneolota</taxon>
        <taxon>Balneolia</taxon>
        <taxon>Balneolales</taxon>
        <taxon>Balneolaceae</taxon>
        <taxon>Fodinibius</taxon>
    </lineage>
</organism>
<dbReference type="OrthoDB" id="554104at2"/>
<dbReference type="Pfam" id="PF03567">
    <property type="entry name" value="Sulfotransfer_2"/>
    <property type="match status" value="1"/>
</dbReference>
<name>A0A521D562_9BACT</name>
<protein>
    <submittedName>
        <fullName evidence="1">Sulfotransferase family protein</fullName>
    </submittedName>
</protein>
<evidence type="ECO:0000313" key="2">
    <source>
        <dbReference type="Proteomes" id="UP000317593"/>
    </source>
</evidence>
<dbReference type="InterPro" id="IPR027417">
    <property type="entry name" value="P-loop_NTPase"/>
</dbReference>
<dbReference type="GO" id="GO:0016020">
    <property type="term" value="C:membrane"/>
    <property type="evidence" value="ECO:0007669"/>
    <property type="project" value="InterPro"/>
</dbReference>
<reference evidence="1 2" key="1">
    <citation type="submission" date="2017-05" db="EMBL/GenBank/DDBJ databases">
        <authorList>
            <person name="Varghese N."/>
            <person name="Submissions S."/>
        </authorList>
    </citation>
    <scope>NUCLEOTIDE SEQUENCE [LARGE SCALE GENOMIC DNA]</scope>
    <source>
        <strain evidence="1 2">DSM 21194</strain>
    </source>
</reference>
<dbReference type="Proteomes" id="UP000317593">
    <property type="component" value="Unassembled WGS sequence"/>
</dbReference>